<evidence type="ECO:0000256" key="5">
    <source>
        <dbReference type="ARBA" id="ARBA00022737"/>
    </source>
</evidence>
<dbReference type="SUPFAM" id="SSF47473">
    <property type="entry name" value="EF-hand"/>
    <property type="match status" value="1"/>
</dbReference>
<dbReference type="GO" id="GO:0005737">
    <property type="term" value="C:cytoplasm"/>
    <property type="evidence" value="ECO:0007669"/>
    <property type="project" value="UniProtKB-SubCell"/>
</dbReference>
<evidence type="ECO:0000256" key="6">
    <source>
        <dbReference type="ARBA" id="ARBA00022837"/>
    </source>
</evidence>
<dbReference type="GO" id="GO:0046872">
    <property type="term" value="F:metal ion binding"/>
    <property type="evidence" value="ECO:0007669"/>
    <property type="project" value="UniProtKB-KW"/>
</dbReference>
<evidence type="ECO:0000313" key="8">
    <source>
        <dbReference type="EMBL" id="CAL4066990.1"/>
    </source>
</evidence>
<comment type="subcellular location">
    <subcellularLocation>
        <location evidence="2">Cytoplasm</location>
    </subcellularLocation>
    <subcellularLocation>
        <location evidence="1">Endomembrane system</location>
    </subcellularLocation>
</comment>
<keyword evidence="5" id="KW-0677">Repeat</keyword>
<evidence type="ECO:0000256" key="4">
    <source>
        <dbReference type="ARBA" id="ARBA00022723"/>
    </source>
</evidence>
<comment type="caution">
    <text evidence="8">The sequence shown here is derived from an EMBL/GenBank/DDBJ whole genome shotgun (WGS) entry which is preliminary data.</text>
</comment>
<keyword evidence="6" id="KW-0106">Calcium</keyword>
<evidence type="ECO:0000256" key="7">
    <source>
        <dbReference type="ARBA" id="ARBA00023136"/>
    </source>
</evidence>
<evidence type="ECO:0000256" key="3">
    <source>
        <dbReference type="ARBA" id="ARBA00022490"/>
    </source>
</evidence>
<evidence type="ECO:0000256" key="2">
    <source>
        <dbReference type="ARBA" id="ARBA00004496"/>
    </source>
</evidence>
<dbReference type="PANTHER" id="PTHR46735:SF3">
    <property type="entry name" value="CALPAIN SMALL SUBUNIT 1-RELATED"/>
    <property type="match status" value="1"/>
</dbReference>
<organism evidence="8 9">
    <name type="scientific">Meganyctiphanes norvegica</name>
    <name type="common">Northern krill</name>
    <name type="synonym">Thysanopoda norvegica</name>
    <dbReference type="NCBI Taxonomy" id="48144"/>
    <lineage>
        <taxon>Eukaryota</taxon>
        <taxon>Metazoa</taxon>
        <taxon>Ecdysozoa</taxon>
        <taxon>Arthropoda</taxon>
        <taxon>Crustacea</taxon>
        <taxon>Multicrustacea</taxon>
        <taxon>Malacostraca</taxon>
        <taxon>Eumalacostraca</taxon>
        <taxon>Eucarida</taxon>
        <taxon>Euphausiacea</taxon>
        <taxon>Euphausiidae</taxon>
        <taxon>Meganyctiphanes</taxon>
    </lineage>
</organism>
<dbReference type="Proteomes" id="UP001497623">
    <property type="component" value="Unassembled WGS sequence"/>
</dbReference>
<reference evidence="8 9" key="1">
    <citation type="submission" date="2024-05" db="EMBL/GenBank/DDBJ databases">
        <authorList>
            <person name="Wallberg A."/>
        </authorList>
    </citation>
    <scope>NUCLEOTIDE SEQUENCE [LARGE SCALE GENOMIC DNA]</scope>
</reference>
<dbReference type="AlphaFoldDB" id="A0AAV2Q041"/>
<proteinExistence type="predicted"/>
<feature type="non-terminal residue" evidence="8">
    <location>
        <position position="119"/>
    </location>
</feature>
<dbReference type="InterPro" id="IPR011992">
    <property type="entry name" value="EF-hand-dom_pair"/>
</dbReference>
<feature type="non-terminal residue" evidence="8">
    <location>
        <position position="1"/>
    </location>
</feature>
<keyword evidence="9" id="KW-1185">Reference proteome</keyword>
<evidence type="ECO:0000256" key="1">
    <source>
        <dbReference type="ARBA" id="ARBA00004308"/>
    </source>
</evidence>
<sequence length="119" mass="13518">FLVEKPTLDLVKAMIMLRDYNISGKVAISDIPALLVMLQFWRTAFLKFDKGHSGKTSSYHLRPALWEAGVTVSNKVLECLVLRFAKSKILSSEAFLMSLVRLHLAHERFHSIDTKMKGN</sequence>
<gene>
    <name evidence="8" type="ORF">MNOR_LOCUS6076</name>
</gene>
<keyword evidence="7" id="KW-0472">Membrane</keyword>
<protein>
    <submittedName>
        <fullName evidence="8">Uncharacterized protein</fullName>
    </submittedName>
</protein>
<dbReference type="EMBL" id="CAXKWB010002444">
    <property type="protein sequence ID" value="CAL4066990.1"/>
    <property type="molecule type" value="Genomic_DNA"/>
</dbReference>
<evidence type="ECO:0000313" key="9">
    <source>
        <dbReference type="Proteomes" id="UP001497623"/>
    </source>
</evidence>
<dbReference type="PANTHER" id="PTHR46735">
    <property type="entry name" value="CALPAIN, SMALL SUBUNIT 1 A-RELATED"/>
    <property type="match status" value="1"/>
</dbReference>
<name>A0AAV2Q041_MEGNR</name>
<accession>A0AAV2Q041</accession>
<dbReference type="Gene3D" id="1.10.238.10">
    <property type="entry name" value="EF-hand"/>
    <property type="match status" value="1"/>
</dbReference>
<keyword evidence="4" id="KW-0479">Metal-binding</keyword>
<keyword evidence="3" id="KW-0963">Cytoplasm</keyword>
<dbReference type="GO" id="GO:0012505">
    <property type="term" value="C:endomembrane system"/>
    <property type="evidence" value="ECO:0007669"/>
    <property type="project" value="UniProtKB-SubCell"/>
</dbReference>